<dbReference type="GO" id="GO:0032259">
    <property type="term" value="P:methylation"/>
    <property type="evidence" value="ECO:0007669"/>
    <property type="project" value="UniProtKB-KW"/>
</dbReference>
<dbReference type="Pfam" id="PF03141">
    <property type="entry name" value="Methyltransf_29"/>
    <property type="match status" value="1"/>
</dbReference>
<dbReference type="EC" id="2.1.1.-" evidence="4"/>
<evidence type="ECO:0000256" key="6">
    <source>
        <dbReference type="SAM" id="MobiDB-lite"/>
    </source>
</evidence>
<feature type="compositionally biased region" description="Polar residues" evidence="6">
    <location>
        <begin position="249"/>
        <end position="259"/>
    </location>
</feature>
<reference evidence="7 8" key="1">
    <citation type="journal article" date="2020" name="bioRxiv">
        <title>Sequence and annotation of 42 cannabis genomes reveals extensive copy number variation in cannabinoid synthesis and pathogen resistance genes.</title>
        <authorList>
            <person name="Mckernan K.J."/>
            <person name="Helbert Y."/>
            <person name="Kane L.T."/>
            <person name="Ebling H."/>
            <person name="Zhang L."/>
            <person name="Liu B."/>
            <person name="Eaton Z."/>
            <person name="Mclaughlin S."/>
            <person name="Kingan S."/>
            <person name="Baybayan P."/>
            <person name="Concepcion G."/>
            <person name="Jordan M."/>
            <person name="Riva A."/>
            <person name="Barbazuk W."/>
            <person name="Harkins T."/>
        </authorList>
    </citation>
    <scope>NUCLEOTIDE SEQUENCE [LARGE SCALE GENOMIC DNA]</scope>
    <source>
        <strain evidence="8">cv. Jamaican Lion 4</strain>
        <tissue evidence="7">Leaf</tissue>
    </source>
</reference>
<accession>A0A7J6HZ88</accession>
<dbReference type="PANTHER" id="PTHR10108">
    <property type="entry name" value="SAM-DEPENDENT METHYLTRANSFERASE"/>
    <property type="match status" value="1"/>
</dbReference>
<dbReference type="GO" id="GO:0005768">
    <property type="term" value="C:endosome"/>
    <property type="evidence" value="ECO:0007669"/>
    <property type="project" value="TreeGrafter"/>
</dbReference>
<feature type="region of interest" description="Disordered" evidence="6">
    <location>
        <begin position="226"/>
        <end position="259"/>
    </location>
</feature>
<keyword evidence="8" id="KW-1185">Reference proteome</keyword>
<keyword evidence="2 4" id="KW-0808">Transferase</keyword>
<dbReference type="GO" id="GO:0005802">
    <property type="term" value="C:trans-Golgi network"/>
    <property type="evidence" value="ECO:0007669"/>
    <property type="project" value="TreeGrafter"/>
</dbReference>
<feature type="coiled-coil region" evidence="5">
    <location>
        <begin position="157"/>
        <end position="193"/>
    </location>
</feature>
<evidence type="ECO:0000256" key="3">
    <source>
        <dbReference type="ARBA" id="ARBA00023180"/>
    </source>
</evidence>
<gene>
    <name evidence="7" type="ORF">G4B88_022813</name>
</gene>
<dbReference type="PANTHER" id="PTHR10108:SF1119">
    <property type="entry name" value="METHYLTRANSFERASE PMT2-RELATED"/>
    <property type="match status" value="1"/>
</dbReference>
<comment type="similarity">
    <text evidence="4">Belongs to the methyltransferase superfamily.</text>
</comment>
<dbReference type="InterPro" id="IPR004159">
    <property type="entry name" value="Put_SAM_MeTrfase"/>
</dbReference>
<evidence type="ECO:0000256" key="5">
    <source>
        <dbReference type="SAM" id="Coils"/>
    </source>
</evidence>
<keyword evidence="1 4" id="KW-0489">Methyltransferase</keyword>
<feature type="region of interest" description="Disordered" evidence="6">
    <location>
        <begin position="291"/>
        <end position="331"/>
    </location>
</feature>
<feature type="compositionally biased region" description="Basic and acidic residues" evidence="6">
    <location>
        <begin position="238"/>
        <end position="247"/>
    </location>
</feature>
<name>A0A7J6HZ88_CANSA</name>
<keyword evidence="4" id="KW-0735">Signal-anchor</keyword>
<evidence type="ECO:0000256" key="1">
    <source>
        <dbReference type="ARBA" id="ARBA00022603"/>
    </source>
</evidence>
<dbReference type="EMBL" id="JAATIQ010000021">
    <property type="protein sequence ID" value="KAF4399730.1"/>
    <property type="molecule type" value="Genomic_DNA"/>
</dbReference>
<dbReference type="GO" id="GO:0016020">
    <property type="term" value="C:membrane"/>
    <property type="evidence" value="ECO:0007669"/>
    <property type="project" value="UniProtKB-SubCell"/>
</dbReference>
<keyword evidence="5" id="KW-0175">Coiled coil</keyword>
<evidence type="ECO:0000256" key="4">
    <source>
        <dbReference type="RuleBase" id="RU366043"/>
    </source>
</evidence>
<evidence type="ECO:0000256" key="2">
    <source>
        <dbReference type="ARBA" id="ARBA00022679"/>
    </source>
</evidence>
<proteinExistence type="inferred from homology"/>
<evidence type="ECO:0000313" key="7">
    <source>
        <dbReference type="EMBL" id="KAF4399730.1"/>
    </source>
</evidence>
<dbReference type="Proteomes" id="UP000583929">
    <property type="component" value="Unassembled WGS sequence"/>
</dbReference>
<keyword evidence="3 4" id="KW-0325">Glycoprotein</keyword>
<dbReference type="AlphaFoldDB" id="A0A7J6HZ88"/>
<feature type="compositionally biased region" description="Polar residues" evidence="6">
    <location>
        <begin position="306"/>
        <end position="321"/>
    </location>
</feature>
<protein>
    <recommendedName>
        <fullName evidence="4">Methyltransferase</fullName>
        <ecNumber evidence="4">2.1.1.-</ecNumber>
    </recommendedName>
</protein>
<dbReference type="GO" id="GO:0008168">
    <property type="term" value="F:methyltransferase activity"/>
    <property type="evidence" value="ECO:0007669"/>
    <property type="project" value="UniProtKB-UniRule"/>
</dbReference>
<evidence type="ECO:0000313" key="8">
    <source>
        <dbReference type="Proteomes" id="UP000583929"/>
    </source>
</evidence>
<sequence length="398" mass="45049">MKQIVRIGAECGVIQNLSFDTHHGGDVGSISESESQTMVFKPCNPRYTDYTPCQDQKRAMTFPRNDMIYRERHCPPEEEKLHCLIPAPKGYVTPFPWPKSCDFVPYANAPYGLGMKFFIGLPLMKRGTFILIPLPVAYDADHPNSEVIVSVDGDSIKQQEEELRRRIELEAEERKLEETLEFQRRMENEAKQRHLAEQHKKETYHEKVEEAIHDASLKFDSVDLDASEQSKPSMQEHLASKSEDVLTPHHSTSPTALCTQMSRDNQAKGALLMKELLGVVFFPSERRRRARKQKSSVKVSDEKHQFSSSPRESAEVGSSLTEGGLKEVHSSSKKSTVAHEGFIFKSLLVGYCVILYLTKSANKINSICSAVEDLNNSEDDLKKNGKQVMLFIAVLNFL</sequence>
<organism evidence="7 8">
    <name type="scientific">Cannabis sativa</name>
    <name type="common">Hemp</name>
    <name type="synonym">Marijuana</name>
    <dbReference type="NCBI Taxonomy" id="3483"/>
    <lineage>
        <taxon>Eukaryota</taxon>
        <taxon>Viridiplantae</taxon>
        <taxon>Streptophyta</taxon>
        <taxon>Embryophyta</taxon>
        <taxon>Tracheophyta</taxon>
        <taxon>Spermatophyta</taxon>
        <taxon>Magnoliopsida</taxon>
        <taxon>eudicotyledons</taxon>
        <taxon>Gunneridae</taxon>
        <taxon>Pentapetalae</taxon>
        <taxon>rosids</taxon>
        <taxon>fabids</taxon>
        <taxon>Rosales</taxon>
        <taxon>Cannabaceae</taxon>
        <taxon>Cannabis</taxon>
    </lineage>
</organism>
<comment type="caution">
    <text evidence="7">The sequence shown here is derived from an EMBL/GenBank/DDBJ whole genome shotgun (WGS) entry which is preliminary data.</text>
</comment>
<comment type="subcellular location">
    <subcellularLocation>
        <location evidence="4">Membrane</location>
        <topology evidence="4">Single-pass type II membrane protein</topology>
    </subcellularLocation>
</comment>
<keyword evidence="4" id="KW-0812">Transmembrane</keyword>